<dbReference type="STRING" id="531814.SAMN04487944_1203"/>
<organism evidence="1 2">
    <name type="scientific">Gracilibacillus ureilyticus</name>
    <dbReference type="NCBI Taxonomy" id="531814"/>
    <lineage>
        <taxon>Bacteria</taxon>
        <taxon>Bacillati</taxon>
        <taxon>Bacillota</taxon>
        <taxon>Bacilli</taxon>
        <taxon>Bacillales</taxon>
        <taxon>Bacillaceae</taxon>
        <taxon>Gracilibacillus</taxon>
    </lineage>
</organism>
<reference evidence="1 2" key="1">
    <citation type="submission" date="2016-10" db="EMBL/GenBank/DDBJ databases">
        <authorList>
            <person name="de Groot N.N."/>
        </authorList>
    </citation>
    <scope>NUCLEOTIDE SEQUENCE [LARGE SCALE GENOMIC DNA]</scope>
    <source>
        <strain evidence="1 2">CGMCC 1.7727</strain>
    </source>
</reference>
<dbReference type="RefSeq" id="WP_175480507.1">
    <property type="nucleotide sequence ID" value="NZ_FOGL01000020.1"/>
</dbReference>
<protein>
    <submittedName>
        <fullName evidence="1">Uncharacterized protein</fullName>
    </submittedName>
</protein>
<proteinExistence type="predicted"/>
<keyword evidence="2" id="KW-1185">Reference proteome</keyword>
<dbReference type="EMBL" id="FOGL01000020">
    <property type="protein sequence ID" value="SES14198.1"/>
    <property type="molecule type" value="Genomic_DNA"/>
</dbReference>
<evidence type="ECO:0000313" key="2">
    <source>
        <dbReference type="Proteomes" id="UP000199687"/>
    </source>
</evidence>
<sequence length="53" mass="6337">MKKTPSIDYNEEFELQLLTEEELDKVKAKSFINLMSEMFLKYETEFEKVVTAK</sequence>
<evidence type="ECO:0000313" key="1">
    <source>
        <dbReference type="EMBL" id="SES14198.1"/>
    </source>
</evidence>
<accession>A0A1H9UXY2</accession>
<dbReference type="Proteomes" id="UP000199687">
    <property type="component" value="Unassembled WGS sequence"/>
</dbReference>
<dbReference type="AlphaFoldDB" id="A0A1H9UXY2"/>
<name>A0A1H9UXY2_9BACI</name>
<gene>
    <name evidence="1" type="ORF">SAMN04487944_1203</name>
</gene>